<dbReference type="RefSeq" id="WP_083724447.1">
    <property type="nucleotide sequence ID" value="NZ_FOUD01000001.1"/>
</dbReference>
<evidence type="ECO:0000256" key="1">
    <source>
        <dbReference type="SAM" id="Phobius"/>
    </source>
</evidence>
<sequence>MHFLALLLVCLLMMWCTPLRRGLPVDIPQLWAGFAARRLADRPLLSVVLLLLPLLPVALLQVWLVAQGWTFMTLLLFVVVLLACMGRGDPLGSMMDSFEAALARGDVEAAALVAEHEQGVVGQDAAGVLTAMRAALVRDMLHGYVVTVFWFVLLGPVGALGYRLLRLRLAQDMPAGGPVSALAHALEWVPARLMAASFALVGHFDHARQVLEDALLSWDVAADDLVARTAEAALTGGESSLADEGDNAALADTRALLKRALLAWAVVLALLAVLG</sequence>
<protein>
    <recommendedName>
        <fullName evidence="4">AmpE protein</fullName>
    </recommendedName>
</protein>
<reference evidence="2 3" key="1">
    <citation type="submission" date="2017-01" db="EMBL/GenBank/DDBJ databases">
        <title>Draft genome sequence of Pseudomonas pachastrellae type strain CCUG 46540T from a deep sea.</title>
        <authorList>
            <person name="Gomila M."/>
            <person name="Mulet M."/>
            <person name="Lalucat J."/>
            <person name="Garcia-Valdes E."/>
        </authorList>
    </citation>
    <scope>NUCLEOTIDE SEQUENCE [LARGE SCALE GENOMIC DNA]</scope>
    <source>
        <strain evidence="2 3">CCUG 46540</strain>
    </source>
</reference>
<dbReference type="PANTHER" id="PTHR38684:SF1">
    <property type="entry name" value="PROTEIN AMPE"/>
    <property type="match status" value="1"/>
</dbReference>
<keyword evidence="1" id="KW-1133">Transmembrane helix</keyword>
<feature type="transmembrane region" description="Helical" evidence="1">
    <location>
        <begin position="44"/>
        <end position="64"/>
    </location>
</feature>
<dbReference type="PANTHER" id="PTHR38684">
    <property type="entry name" value="PROTEIN AMPE"/>
    <property type="match status" value="1"/>
</dbReference>
<proteinExistence type="predicted"/>
<dbReference type="GO" id="GO:0005886">
    <property type="term" value="C:plasma membrane"/>
    <property type="evidence" value="ECO:0007669"/>
    <property type="project" value="TreeGrafter"/>
</dbReference>
<feature type="transmembrane region" description="Helical" evidence="1">
    <location>
        <begin position="71"/>
        <end position="88"/>
    </location>
</feature>
<evidence type="ECO:0000313" key="3">
    <source>
        <dbReference type="Proteomes" id="UP000242847"/>
    </source>
</evidence>
<dbReference type="OrthoDB" id="9811967at2"/>
<feature type="transmembrane region" description="Helical" evidence="1">
    <location>
        <begin position="141"/>
        <end position="165"/>
    </location>
</feature>
<gene>
    <name evidence="2" type="ORF">BXT89_02740</name>
</gene>
<dbReference type="InterPro" id="IPR052966">
    <property type="entry name" value="Beta-lactamase_Reg"/>
</dbReference>
<dbReference type="EMBL" id="MUBC01000004">
    <property type="protein sequence ID" value="ONM45357.1"/>
    <property type="molecule type" value="Genomic_DNA"/>
</dbReference>
<dbReference type="Pfam" id="PF17113">
    <property type="entry name" value="AmpE"/>
    <property type="match status" value="1"/>
</dbReference>
<evidence type="ECO:0000313" key="2">
    <source>
        <dbReference type="EMBL" id="ONM45357.1"/>
    </source>
</evidence>
<organism evidence="2 3">
    <name type="scientific">Halopseudomonas pachastrellae</name>
    <dbReference type="NCBI Taxonomy" id="254161"/>
    <lineage>
        <taxon>Bacteria</taxon>
        <taxon>Pseudomonadati</taxon>
        <taxon>Pseudomonadota</taxon>
        <taxon>Gammaproteobacteria</taxon>
        <taxon>Pseudomonadales</taxon>
        <taxon>Pseudomonadaceae</taxon>
        <taxon>Halopseudomonas</taxon>
    </lineage>
</organism>
<keyword evidence="1" id="KW-0472">Membrane</keyword>
<evidence type="ECO:0008006" key="4">
    <source>
        <dbReference type="Google" id="ProtNLM"/>
    </source>
</evidence>
<comment type="caution">
    <text evidence="2">The sequence shown here is derived from an EMBL/GenBank/DDBJ whole genome shotgun (WGS) entry which is preliminary data.</text>
</comment>
<dbReference type="GO" id="GO:0046677">
    <property type="term" value="P:response to antibiotic"/>
    <property type="evidence" value="ECO:0007669"/>
    <property type="project" value="TreeGrafter"/>
</dbReference>
<dbReference type="InterPro" id="IPR031347">
    <property type="entry name" value="AmpE"/>
</dbReference>
<accession>A0A1S8DLV0</accession>
<keyword evidence="3" id="KW-1185">Reference proteome</keyword>
<name>A0A1S8DLV0_9GAMM</name>
<dbReference type="Proteomes" id="UP000242847">
    <property type="component" value="Unassembled WGS sequence"/>
</dbReference>
<dbReference type="STRING" id="254161.SAMN05216256_101209"/>
<dbReference type="AlphaFoldDB" id="A0A1S8DLV0"/>
<keyword evidence="1" id="KW-0812">Transmembrane</keyword>